<dbReference type="InterPro" id="IPR039417">
    <property type="entry name" value="Peptidase_C1A_papain-like"/>
</dbReference>
<keyword evidence="7" id="KW-1185">Reference proteome</keyword>
<dbReference type="InterPro" id="IPR038765">
    <property type="entry name" value="Papain-like_cys_pep_sf"/>
</dbReference>
<name>A0A150GPT7_GONPE</name>
<dbReference type="AlphaFoldDB" id="A0A150GPT7"/>
<dbReference type="CDD" id="cd02248">
    <property type="entry name" value="Peptidase_C1A"/>
    <property type="match status" value="1"/>
</dbReference>
<proteinExistence type="inferred from homology"/>
<dbReference type="OrthoDB" id="538292at2759"/>
<dbReference type="STRING" id="33097.A0A150GPT7"/>
<comment type="caution">
    <text evidence="6">The sequence shown here is derived from an EMBL/GenBank/DDBJ whole genome shotgun (WGS) entry which is preliminary data.</text>
</comment>
<dbReference type="PROSITE" id="PS00639">
    <property type="entry name" value="THIOL_PROTEASE_HIS"/>
    <property type="match status" value="1"/>
</dbReference>
<evidence type="ECO:0000256" key="4">
    <source>
        <dbReference type="SAM" id="SignalP"/>
    </source>
</evidence>
<feature type="chain" id="PRO_5007562234" description="Peptidase C1A papain C-terminal domain-containing protein" evidence="4">
    <location>
        <begin position="22"/>
        <end position="656"/>
    </location>
</feature>
<evidence type="ECO:0000256" key="2">
    <source>
        <dbReference type="ARBA" id="ARBA00023157"/>
    </source>
</evidence>
<gene>
    <name evidence="6" type="ORF">GPECTOR_11g198</name>
</gene>
<evidence type="ECO:0000313" key="6">
    <source>
        <dbReference type="EMBL" id="KXZ51752.1"/>
    </source>
</evidence>
<protein>
    <recommendedName>
        <fullName evidence="5">Peptidase C1A papain C-terminal domain-containing protein</fullName>
    </recommendedName>
</protein>
<keyword evidence="4" id="KW-0732">Signal</keyword>
<dbReference type="PANTHER" id="PTHR12411">
    <property type="entry name" value="CYSTEINE PROTEASE FAMILY C1-RELATED"/>
    <property type="match status" value="1"/>
</dbReference>
<dbReference type="SUPFAM" id="SSF54001">
    <property type="entry name" value="Cysteine proteinases"/>
    <property type="match status" value="1"/>
</dbReference>
<dbReference type="GO" id="GO:0006508">
    <property type="term" value="P:proteolysis"/>
    <property type="evidence" value="ECO:0007669"/>
    <property type="project" value="InterPro"/>
</dbReference>
<dbReference type="Gene3D" id="3.90.70.10">
    <property type="entry name" value="Cysteine proteinases"/>
    <property type="match status" value="1"/>
</dbReference>
<sequence>MRSSALLLSLALLCASRMTTGEPCASVAGYSFYRMQDALGAYSIKALDPATATTPAAIAAQCSRTDRCNAFTTSGELQIVPIIPAFSVLDGSAADAKHCDGVYVAIGKSLSGANVPADVTPAKLREAGNKQLKNLRAAVAAAKAVSDQLIKQGFDPRQADKLSRDVLRKAFTDAKTPQAQSSDALGSYTYAGVLAAITYPVWDSRAANGTSYSYISPVKYQGGCGSCVAFAATSIAEAAVAAANGTLVNTNDYSEQWLFFCNGLYAVECLTGWTITQAIDVIARYGLPSESNYPYTEKPDCNLASAPDRRPAGNFSSLYINDIAQAKQHIRTHGSVATYFTVYNDFINWNNTRPPYVWDGVSAQAGYHEVTVVGYNDTGSYWIVKNSWGTWWGDAGYVLMAYANGCGLMSGYSDNIMGLTFTRSTDPLPTEDPFSSSPSPAMPCGDGTCGADETCSSCPQDCGNCTRCGDGTCSGGETCLTCLEDCGTLVPTGLRTCCGDGVCAGNAGGEYYTSCPSDCPAPCNSNQICEWEAGERCSGASSPGGGCSDCGVCGSGNGFCGDGVCNAKKNVYTETCSSCSKDCGKCTDPTYCGDGVCTPDRPESSTTCARDCGTRRVKSVLPGTKDGATTTGNGNGNGNGKRRSLRTAPWNLTPRR</sequence>
<feature type="signal peptide" evidence="4">
    <location>
        <begin position="1"/>
        <end position="21"/>
    </location>
</feature>
<evidence type="ECO:0000313" key="7">
    <source>
        <dbReference type="Proteomes" id="UP000075714"/>
    </source>
</evidence>
<reference evidence="7" key="1">
    <citation type="journal article" date="2016" name="Nat. Commun.">
        <title>The Gonium pectorale genome demonstrates co-option of cell cycle regulation during the evolution of multicellularity.</title>
        <authorList>
            <person name="Hanschen E.R."/>
            <person name="Marriage T.N."/>
            <person name="Ferris P.J."/>
            <person name="Hamaji T."/>
            <person name="Toyoda A."/>
            <person name="Fujiyama A."/>
            <person name="Neme R."/>
            <person name="Noguchi H."/>
            <person name="Minakuchi Y."/>
            <person name="Suzuki M."/>
            <person name="Kawai-Toyooka H."/>
            <person name="Smith D.R."/>
            <person name="Sparks H."/>
            <person name="Anderson J."/>
            <person name="Bakaric R."/>
            <person name="Luria V."/>
            <person name="Karger A."/>
            <person name="Kirschner M.W."/>
            <person name="Durand P.M."/>
            <person name="Michod R.E."/>
            <person name="Nozaki H."/>
            <person name="Olson B.J."/>
        </authorList>
    </citation>
    <scope>NUCLEOTIDE SEQUENCE [LARGE SCALE GENOMIC DNA]</scope>
    <source>
        <strain evidence="7">NIES-2863</strain>
    </source>
</reference>
<dbReference type="InterPro" id="IPR025661">
    <property type="entry name" value="Pept_asp_AS"/>
</dbReference>
<dbReference type="Proteomes" id="UP000075714">
    <property type="component" value="Unassembled WGS sequence"/>
</dbReference>
<dbReference type="InterPro" id="IPR025660">
    <property type="entry name" value="Pept_his_AS"/>
</dbReference>
<evidence type="ECO:0000256" key="3">
    <source>
        <dbReference type="SAM" id="MobiDB-lite"/>
    </source>
</evidence>
<feature type="region of interest" description="Disordered" evidence="3">
    <location>
        <begin position="619"/>
        <end position="656"/>
    </location>
</feature>
<dbReference type="SMART" id="SM00645">
    <property type="entry name" value="Pept_C1"/>
    <property type="match status" value="1"/>
</dbReference>
<dbReference type="InterPro" id="IPR013128">
    <property type="entry name" value="Peptidase_C1A"/>
</dbReference>
<comment type="similarity">
    <text evidence="1">Belongs to the peptidase C1 family.</text>
</comment>
<dbReference type="InterPro" id="IPR000668">
    <property type="entry name" value="Peptidase_C1A_C"/>
</dbReference>
<dbReference type="GO" id="GO:0008234">
    <property type="term" value="F:cysteine-type peptidase activity"/>
    <property type="evidence" value="ECO:0007669"/>
    <property type="project" value="InterPro"/>
</dbReference>
<dbReference type="PROSITE" id="PS00640">
    <property type="entry name" value="THIOL_PROTEASE_ASN"/>
    <property type="match status" value="1"/>
</dbReference>
<accession>A0A150GPT7</accession>
<keyword evidence="2" id="KW-1015">Disulfide bond</keyword>
<feature type="compositionally biased region" description="Low complexity" evidence="3">
    <location>
        <begin position="623"/>
        <end position="632"/>
    </location>
</feature>
<evidence type="ECO:0000256" key="1">
    <source>
        <dbReference type="ARBA" id="ARBA00008455"/>
    </source>
</evidence>
<dbReference type="EMBL" id="LSYV01000012">
    <property type="protein sequence ID" value="KXZ51752.1"/>
    <property type="molecule type" value="Genomic_DNA"/>
</dbReference>
<dbReference type="PRINTS" id="PR00705">
    <property type="entry name" value="PAPAIN"/>
</dbReference>
<dbReference type="Pfam" id="PF00112">
    <property type="entry name" value="Peptidase_C1"/>
    <property type="match status" value="1"/>
</dbReference>
<organism evidence="6 7">
    <name type="scientific">Gonium pectorale</name>
    <name type="common">Green alga</name>
    <dbReference type="NCBI Taxonomy" id="33097"/>
    <lineage>
        <taxon>Eukaryota</taxon>
        <taxon>Viridiplantae</taxon>
        <taxon>Chlorophyta</taxon>
        <taxon>core chlorophytes</taxon>
        <taxon>Chlorophyceae</taxon>
        <taxon>CS clade</taxon>
        <taxon>Chlamydomonadales</taxon>
        <taxon>Volvocaceae</taxon>
        <taxon>Gonium</taxon>
    </lineage>
</organism>
<feature type="domain" description="Peptidase C1A papain C-terminal" evidence="5">
    <location>
        <begin position="198"/>
        <end position="416"/>
    </location>
</feature>
<evidence type="ECO:0000259" key="5">
    <source>
        <dbReference type="SMART" id="SM00645"/>
    </source>
</evidence>